<reference evidence="8 9" key="1">
    <citation type="submission" date="2020-08" db="EMBL/GenBank/DDBJ databases">
        <title>Genomic Encyclopedia of Type Strains, Phase IV (KMG-V): Genome sequencing to study the core and pangenomes of soil and plant-associated prokaryotes.</title>
        <authorList>
            <person name="Whitman W."/>
        </authorList>
    </citation>
    <scope>NUCLEOTIDE SEQUENCE [LARGE SCALE GENOMIC DNA]</scope>
    <source>
        <strain evidence="8 9">SEMIA 4074</strain>
    </source>
</reference>
<evidence type="ECO:0000256" key="3">
    <source>
        <dbReference type="ARBA" id="ARBA00023136"/>
    </source>
</evidence>
<organism evidence="8 9">
    <name type="scientific">Rhizobium aethiopicum</name>
    <dbReference type="NCBI Taxonomy" id="1138170"/>
    <lineage>
        <taxon>Bacteria</taxon>
        <taxon>Pseudomonadati</taxon>
        <taxon>Pseudomonadota</taxon>
        <taxon>Alphaproteobacteria</taxon>
        <taxon>Hyphomicrobiales</taxon>
        <taxon>Rhizobiaceae</taxon>
        <taxon>Rhizobium/Agrobacterium group</taxon>
        <taxon>Rhizobium</taxon>
    </lineage>
</organism>
<keyword evidence="4" id="KW-0564">Palmitate</keyword>
<accession>A0A7W6QE54</accession>
<dbReference type="NCBIfam" id="NF047847">
    <property type="entry name" value="SS_mature_LptM"/>
    <property type="match status" value="1"/>
</dbReference>
<dbReference type="GO" id="GO:0009279">
    <property type="term" value="C:cell outer membrane"/>
    <property type="evidence" value="ECO:0007669"/>
    <property type="project" value="UniProtKB-SubCell"/>
</dbReference>
<proteinExistence type="predicted"/>
<dbReference type="AlphaFoldDB" id="A0A7W6QE54"/>
<dbReference type="Pfam" id="PF13627">
    <property type="entry name" value="LptM_cons"/>
    <property type="match status" value="1"/>
</dbReference>
<dbReference type="Proteomes" id="UP000524492">
    <property type="component" value="Unassembled WGS sequence"/>
</dbReference>
<comment type="subcellular location">
    <subcellularLocation>
        <location evidence="1">Cell outer membrane</location>
        <topology evidence="1">Lipid-anchor</topology>
    </subcellularLocation>
</comment>
<evidence type="ECO:0000256" key="2">
    <source>
        <dbReference type="ARBA" id="ARBA00022729"/>
    </source>
</evidence>
<evidence type="ECO:0000313" key="9">
    <source>
        <dbReference type="Proteomes" id="UP000524492"/>
    </source>
</evidence>
<evidence type="ECO:0000256" key="4">
    <source>
        <dbReference type="ARBA" id="ARBA00023139"/>
    </source>
</evidence>
<evidence type="ECO:0000256" key="1">
    <source>
        <dbReference type="ARBA" id="ARBA00004459"/>
    </source>
</evidence>
<keyword evidence="6 8" id="KW-0449">Lipoprotein</keyword>
<evidence type="ECO:0000313" key="8">
    <source>
        <dbReference type="EMBL" id="MBB4195887.1"/>
    </source>
</evidence>
<evidence type="ECO:0000256" key="6">
    <source>
        <dbReference type="ARBA" id="ARBA00023288"/>
    </source>
</evidence>
<gene>
    <name evidence="8" type="ORF">GGD53_006088</name>
</gene>
<sequence>MKIPSFDMNDISHTPHKRISMQKSLPHLIRLTAVLAVIGLAVAGCGRKGDLDPPSAAATKEGDVSKPTKQPGTVDKPFLLDPLL</sequence>
<keyword evidence="5" id="KW-0998">Cell outer membrane</keyword>
<keyword evidence="9" id="KW-1185">Reference proteome</keyword>
<keyword evidence="2" id="KW-0732">Signal</keyword>
<dbReference type="EMBL" id="JACIFV010000040">
    <property type="protein sequence ID" value="MBB4195887.1"/>
    <property type="molecule type" value="Genomic_DNA"/>
</dbReference>
<name>A0A7W6QE54_9HYPH</name>
<feature type="region of interest" description="Disordered" evidence="7">
    <location>
        <begin position="47"/>
        <end position="84"/>
    </location>
</feature>
<keyword evidence="3" id="KW-0472">Membrane</keyword>
<protein>
    <submittedName>
        <fullName evidence="8">Putative small lipoprotein YifL</fullName>
    </submittedName>
</protein>
<evidence type="ECO:0000256" key="5">
    <source>
        <dbReference type="ARBA" id="ARBA00023237"/>
    </source>
</evidence>
<dbReference type="InterPro" id="IPR032831">
    <property type="entry name" value="LptM_cons"/>
</dbReference>
<comment type="caution">
    <text evidence="8">The sequence shown here is derived from an EMBL/GenBank/DDBJ whole genome shotgun (WGS) entry which is preliminary data.</text>
</comment>
<evidence type="ECO:0000256" key="7">
    <source>
        <dbReference type="SAM" id="MobiDB-lite"/>
    </source>
</evidence>